<feature type="region of interest" description="Disordered" evidence="1">
    <location>
        <begin position="108"/>
        <end position="129"/>
    </location>
</feature>
<dbReference type="AlphaFoldDB" id="A0A2U1L6F7"/>
<accession>A0A2U1L6F7</accession>
<dbReference type="Proteomes" id="UP000245207">
    <property type="component" value="Unassembled WGS sequence"/>
</dbReference>
<dbReference type="InterPro" id="IPR025322">
    <property type="entry name" value="PADRE_dom"/>
</dbReference>
<keyword evidence="3" id="KW-1185">Reference proteome</keyword>
<evidence type="ECO:0000313" key="3">
    <source>
        <dbReference type="Proteomes" id="UP000245207"/>
    </source>
</evidence>
<dbReference type="EMBL" id="PKPP01011198">
    <property type="protein sequence ID" value="PWA44582.1"/>
    <property type="molecule type" value="Genomic_DNA"/>
</dbReference>
<protein>
    <submittedName>
        <fullName evidence="2">Uncharacterized protein</fullName>
    </submittedName>
</protein>
<name>A0A2U1L6F7_ARTAN</name>
<evidence type="ECO:0000313" key="2">
    <source>
        <dbReference type="EMBL" id="PWA44582.1"/>
    </source>
</evidence>
<sequence length="155" mass="17308">MGNSVSFVCCQAELAKQGVEVLVIKEDGESLRFKDGTFVKDILSAYPYHKIIRCCSQRTVLPGDAQLSCNALYFLLPVGLAVSEAVYRSLLQSVASQNLITKRTFKIDDNNQHGNKENGNGSAKQDHWRDNDQFSCNYKWKPHLRTIPEIASPSA</sequence>
<comment type="caution">
    <text evidence="2">The sequence shown here is derived from an EMBL/GenBank/DDBJ whole genome shotgun (WGS) entry which is preliminary data.</text>
</comment>
<dbReference type="OrthoDB" id="1645677at2759"/>
<evidence type="ECO:0000256" key="1">
    <source>
        <dbReference type="SAM" id="MobiDB-lite"/>
    </source>
</evidence>
<reference evidence="2 3" key="1">
    <citation type="journal article" date="2018" name="Mol. Plant">
        <title>The genome of Artemisia annua provides insight into the evolution of Asteraceae family and artemisinin biosynthesis.</title>
        <authorList>
            <person name="Shen Q."/>
            <person name="Zhang L."/>
            <person name="Liao Z."/>
            <person name="Wang S."/>
            <person name="Yan T."/>
            <person name="Shi P."/>
            <person name="Liu M."/>
            <person name="Fu X."/>
            <person name="Pan Q."/>
            <person name="Wang Y."/>
            <person name="Lv Z."/>
            <person name="Lu X."/>
            <person name="Zhang F."/>
            <person name="Jiang W."/>
            <person name="Ma Y."/>
            <person name="Chen M."/>
            <person name="Hao X."/>
            <person name="Li L."/>
            <person name="Tang Y."/>
            <person name="Lv G."/>
            <person name="Zhou Y."/>
            <person name="Sun X."/>
            <person name="Brodelius P.E."/>
            <person name="Rose J.K.C."/>
            <person name="Tang K."/>
        </authorList>
    </citation>
    <scope>NUCLEOTIDE SEQUENCE [LARGE SCALE GENOMIC DNA]</scope>
    <source>
        <strain evidence="3">cv. Huhao1</strain>
        <tissue evidence="2">Leaf</tissue>
    </source>
</reference>
<gene>
    <name evidence="2" type="ORF">CTI12_AA525000</name>
</gene>
<organism evidence="2 3">
    <name type="scientific">Artemisia annua</name>
    <name type="common">Sweet wormwood</name>
    <dbReference type="NCBI Taxonomy" id="35608"/>
    <lineage>
        <taxon>Eukaryota</taxon>
        <taxon>Viridiplantae</taxon>
        <taxon>Streptophyta</taxon>
        <taxon>Embryophyta</taxon>
        <taxon>Tracheophyta</taxon>
        <taxon>Spermatophyta</taxon>
        <taxon>Magnoliopsida</taxon>
        <taxon>eudicotyledons</taxon>
        <taxon>Gunneridae</taxon>
        <taxon>Pentapetalae</taxon>
        <taxon>asterids</taxon>
        <taxon>campanulids</taxon>
        <taxon>Asterales</taxon>
        <taxon>Asteraceae</taxon>
        <taxon>Asteroideae</taxon>
        <taxon>Anthemideae</taxon>
        <taxon>Artemisiinae</taxon>
        <taxon>Artemisia</taxon>
    </lineage>
</organism>
<proteinExistence type="predicted"/>
<dbReference type="Pfam" id="PF14009">
    <property type="entry name" value="PADRE"/>
    <property type="match status" value="1"/>
</dbReference>